<dbReference type="RefSeq" id="WP_270952819.1">
    <property type="nucleotide sequence ID" value="NZ_JAQGLA010000075.1"/>
</dbReference>
<dbReference type="EMBL" id="JAQGLA010000075">
    <property type="protein sequence ID" value="MDA3629764.1"/>
    <property type="molecule type" value="Genomic_DNA"/>
</dbReference>
<dbReference type="PIRSF" id="PIRSF017082">
    <property type="entry name" value="YflP"/>
    <property type="match status" value="1"/>
</dbReference>
<proteinExistence type="inferred from homology"/>
<dbReference type="CDD" id="cd07012">
    <property type="entry name" value="PBP2_Bug_TTT"/>
    <property type="match status" value="1"/>
</dbReference>
<dbReference type="Gene3D" id="3.40.190.150">
    <property type="entry name" value="Bordetella uptake gene, domain 1"/>
    <property type="match status" value="1"/>
</dbReference>
<dbReference type="PANTHER" id="PTHR42928:SF3">
    <property type="entry name" value="UPF0065 PROTEIN YFLP"/>
    <property type="match status" value="1"/>
</dbReference>
<evidence type="ECO:0000256" key="1">
    <source>
        <dbReference type="ARBA" id="ARBA00006987"/>
    </source>
</evidence>
<dbReference type="Gene3D" id="3.40.190.10">
    <property type="entry name" value="Periplasmic binding protein-like II"/>
    <property type="match status" value="1"/>
</dbReference>
<reference evidence="2 3" key="1">
    <citation type="submission" date="2022-11" db="EMBL/GenBank/DDBJ databases">
        <title>Draft genome sequence of Saccharopolyspora sp. WRP15-2 isolated from rhizosphere soils of wild rice in Thailand.</title>
        <authorList>
            <person name="Duangmal K."/>
            <person name="Kammanee S."/>
            <person name="Muangham S."/>
        </authorList>
    </citation>
    <scope>NUCLEOTIDE SEQUENCE [LARGE SCALE GENOMIC DNA]</scope>
    <source>
        <strain evidence="2 3">WRP15-2</strain>
    </source>
</reference>
<dbReference type="Pfam" id="PF03401">
    <property type="entry name" value="TctC"/>
    <property type="match status" value="1"/>
</dbReference>
<gene>
    <name evidence="2" type="ORF">OU415_30350</name>
</gene>
<accession>A0ABT4V728</accession>
<evidence type="ECO:0000313" key="2">
    <source>
        <dbReference type="EMBL" id="MDA3629764.1"/>
    </source>
</evidence>
<organism evidence="2 3">
    <name type="scientific">Saccharopolyspora oryzae</name>
    <dbReference type="NCBI Taxonomy" id="2997343"/>
    <lineage>
        <taxon>Bacteria</taxon>
        <taxon>Bacillati</taxon>
        <taxon>Actinomycetota</taxon>
        <taxon>Actinomycetes</taxon>
        <taxon>Pseudonocardiales</taxon>
        <taxon>Pseudonocardiaceae</taxon>
        <taxon>Saccharopolyspora</taxon>
    </lineage>
</organism>
<dbReference type="PANTHER" id="PTHR42928">
    <property type="entry name" value="TRICARBOXYLATE-BINDING PROTEIN"/>
    <property type="match status" value="1"/>
</dbReference>
<comment type="caution">
    <text evidence="2">The sequence shown here is derived from an EMBL/GenBank/DDBJ whole genome shotgun (WGS) entry which is preliminary data.</text>
</comment>
<keyword evidence="3" id="KW-1185">Reference proteome</keyword>
<dbReference type="InterPro" id="IPR005064">
    <property type="entry name" value="BUG"/>
</dbReference>
<protein>
    <submittedName>
        <fullName evidence="2">Tripartite tricarboxylate transporter substrate binding protein</fullName>
    </submittedName>
</protein>
<sequence length="344" mass="35882">MPSSKSQDDAPGRRWTRWTPLVVAVLATGALVATEPGDDVGSSAAAKVLDGKQLRIMAPAAPGGGWDQTSREMQTALRDLVGRSEVYNVGGAGGTIGLSQFTRYHGDPSQLMTTGLIMIGAVETNDSPHSLSETVPLARLTTDYQVVVAAADSPLRDMPAAAEAMRADLPAVSISGGSAGGVEHILAGLLAKAVGADPSGVSYVAHSGGGEALTTLLSGRSSLGISGVSEIRPQIEAGQVRALAVSSPERLPELPDVPTLREVGLDVELQNWRGVVAPKGISAEQEQALEQVLLDMTKTPAWREALARRGWGDATLAGPEFEEFVRSEQARVTQLLGEIGLGRR</sequence>
<comment type="similarity">
    <text evidence="1">Belongs to the UPF0065 (bug) family.</text>
</comment>
<evidence type="ECO:0000313" key="3">
    <source>
        <dbReference type="Proteomes" id="UP001210380"/>
    </source>
</evidence>
<name>A0ABT4V728_9PSEU</name>
<dbReference type="InterPro" id="IPR042100">
    <property type="entry name" value="Bug_dom1"/>
</dbReference>
<dbReference type="Proteomes" id="UP001210380">
    <property type="component" value="Unassembled WGS sequence"/>
</dbReference>